<reference evidence="1 2" key="1">
    <citation type="submission" date="2021-12" db="EMBL/GenBank/DDBJ databases">
        <title>Genome sequencing of bacteria with rrn-lacking chromosome and rrn-plasmid.</title>
        <authorList>
            <person name="Anda M."/>
            <person name="Iwasaki W."/>
        </authorList>
    </citation>
    <scope>NUCLEOTIDE SEQUENCE [LARGE SCALE GENOMIC DNA]</scope>
    <source>
        <strain evidence="1 2">NBRC 15940</strain>
    </source>
</reference>
<comment type="caution">
    <text evidence="1">The sequence shown here is derived from an EMBL/GenBank/DDBJ whole genome shotgun (WGS) entry which is preliminary data.</text>
</comment>
<organism evidence="1 2">
    <name type="scientific">Persicobacter diffluens</name>
    <dbReference type="NCBI Taxonomy" id="981"/>
    <lineage>
        <taxon>Bacteria</taxon>
        <taxon>Pseudomonadati</taxon>
        <taxon>Bacteroidota</taxon>
        <taxon>Cytophagia</taxon>
        <taxon>Cytophagales</taxon>
        <taxon>Persicobacteraceae</taxon>
        <taxon>Persicobacter</taxon>
    </lineage>
</organism>
<dbReference type="RefSeq" id="WP_338238559.1">
    <property type="nucleotide sequence ID" value="NZ_BQKE01000002.1"/>
</dbReference>
<dbReference type="AlphaFoldDB" id="A0AAN4W2P3"/>
<name>A0AAN4W2P3_9BACT</name>
<dbReference type="Proteomes" id="UP001310022">
    <property type="component" value="Unassembled WGS sequence"/>
</dbReference>
<gene>
    <name evidence="1" type="ORF">PEDI_39420</name>
</gene>
<protein>
    <recommendedName>
        <fullName evidence="3">Wadjet protein JetD C-terminal domain-containing protein</fullName>
    </recommendedName>
</protein>
<proteinExistence type="predicted"/>
<evidence type="ECO:0000313" key="1">
    <source>
        <dbReference type="EMBL" id="GJM63390.1"/>
    </source>
</evidence>
<accession>A0AAN4W2P3</accession>
<sequence length="284" mass="33110">MKINKHQGRLLLQLQAGEQLPFSKFTAPLWKSFFEDGVFVIRQVNRRSKQVKLTKDFPLATYLKNKFGIEELEAYVLLLEGQMEAGSRSRAVQVSGNSKVRGQRTFFGFMVSVIDPVKARLNGQELMLLPTEGAFTFIYDYEGFSLPEDTVIVGVENAENFRQLEAQRYMFPQKPCVFVSRYPQNKDFIKWMSVRNYSYIHFGDIDFAGLKIFKSEYFQHLKGRAKFFIPENLDNLLMKYGNAGLYDRQFDQYQLNDLPDYLLKAMAVLHRHKKCLEQEVFIGL</sequence>
<evidence type="ECO:0008006" key="3">
    <source>
        <dbReference type="Google" id="ProtNLM"/>
    </source>
</evidence>
<evidence type="ECO:0000313" key="2">
    <source>
        <dbReference type="Proteomes" id="UP001310022"/>
    </source>
</evidence>
<dbReference type="EMBL" id="BQKE01000002">
    <property type="protein sequence ID" value="GJM63390.1"/>
    <property type="molecule type" value="Genomic_DNA"/>
</dbReference>
<keyword evidence="2" id="KW-1185">Reference proteome</keyword>